<name>A0A0E9U3Z3_ANGAN</name>
<protein>
    <submittedName>
        <fullName evidence="1">Uncharacterized protein</fullName>
    </submittedName>
</protein>
<dbReference type="EMBL" id="GBXM01048051">
    <property type="protein sequence ID" value="JAH60526.1"/>
    <property type="molecule type" value="Transcribed_RNA"/>
</dbReference>
<proteinExistence type="predicted"/>
<evidence type="ECO:0000313" key="1">
    <source>
        <dbReference type="EMBL" id="JAH60526.1"/>
    </source>
</evidence>
<reference evidence="1" key="1">
    <citation type="submission" date="2014-11" db="EMBL/GenBank/DDBJ databases">
        <authorList>
            <person name="Amaro Gonzalez C."/>
        </authorList>
    </citation>
    <scope>NUCLEOTIDE SEQUENCE</scope>
</reference>
<sequence length="48" mass="4698">MMMSNFSTAGDAGTPCTGINGRYSSDSGSSSSVCSAGNTVPITCTASQ</sequence>
<accession>A0A0E9U3Z3</accession>
<organism evidence="1">
    <name type="scientific">Anguilla anguilla</name>
    <name type="common">European freshwater eel</name>
    <name type="synonym">Muraena anguilla</name>
    <dbReference type="NCBI Taxonomy" id="7936"/>
    <lineage>
        <taxon>Eukaryota</taxon>
        <taxon>Metazoa</taxon>
        <taxon>Chordata</taxon>
        <taxon>Craniata</taxon>
        <taxon>Vertebrata</taxon>
        <taxon>Euteleostomi</taxon>
        <taxon>Actinopterygii</taxon>
        <taxon>Neopterygii</taxon>
        <taxon>Teleostei</taxon>
        <taxon>Anguilliformes</taxon>
        <taxon>Anguillidae</taxon>
        <taxon>Anguilla</taxon>
    </lineage>
</organism>
<reference evidence="1" key="2">
    <citation type="journal article" date="2015" name="Fish Shellfish Immunol.">
        <title>Early steps in the European eel (Anguilla anguilla)-Vibrio vulnificus interaction in the gills: Role of the RtxA13 toxin.</title>
        <authorList>
            <person name="Callol A."/>
            <person name="Pajuelo D."/>
            <person name="Ebbesson L."/>
            <person name="Teles M."/>
            <person name="MacKenzie S."/>
            <person name="Amaro C."/>
        </authorList>
    </citation>
    <scope>NUCLEOTIDE SEQUENCE</scope>
</reference>
<dbReference type="AlphaFoldDB" id="A0A0E9U3Z3"/>